<comment type="caution">
    <text evidence="2">The sequence shown here is derived from an EMBL/GenBank/DDBJ whole genome shotgun (WGS) entry which is preliminary data.</text>
</comment>
<feature type="region of interest" description="Disordered" evidence="1">
    <location>
        <begin position="1"/>
        <end position="22"/>
    </location>
</feature>
<protein>
    <submittedName>
        <fullName evidence="2">Uncharacterized protein</fullName>
    </submittedName>
</protein>
<gene>
    <name evidence="2" type="ORF">CARN3_1009</name>
</gene>
<proteinExistence type="predicted"/>
<name>E6PYM0_9ZZZZ</name>
<sequence>MQATDSGTISIAPDESIPIPHPKSATRRIISLARVTAGEHVCFREVGFSLLIQALCP</sequence>
<dbReference type="AlphaFoldDB" id="E6PYM0"/>
<accession>E6PYM0</accession>
<reference evidence="2" key="1">
    <citation type="submission" date="2009-10" db="EMBL/GenBank/DDBJ databases">
        <title>Diversity of trophic interactions inside an arsenic-rich microbial ecosystem.</title>
        <authorList>
            <person name="Bertin P.N."/>
            <person name="Heinrich-Salmeron A."/>
            <person name="Pelletier E."/>
            <person name="Goulhen-Chollet F."/>
            <person name="Arsene-Ploetze F."/>
            <person name="Gallien S."/>
            <person name="Calteau A."/>
            <person name="Vallenet D."/>
            <person name="Casiot C."/>
            <person name="Chane-Woon-Ming B."/>
            <person name="Giloteaux L."/>
            <person name="Barakat M."/>
            <person name="Bonnefoy V."/>
            <person name="Bruneel O."/>
            <person name="Chandler M."/>
            <person name="Cleiss J."/>
            <person name="Duran R."/>
            <person name="Elbaz-Poulichet F."/>
            <person name="Fonknechten N."/>
            <person name="Lauga B."/>
            <person name="Mornico D."/>
            <person name="Ortet P."/>
            <person name="Schaeffer C."/>
            <person name="Siguier P."/>
            <person name="Alexander Thil Smith A."/>
            <person name="Van Dorsselaer A."/>
            <person name="Weissenbach J."/>
            <person name="Medigue C."/>
            <person name="Le Paslier D."/>
        </authorList>
    </citation>
    <scope>NUCLEOTIDE SEQUENCE</scope>
</reference>
<evidence type="ECO:0000313" key="2">
    <source>
        <dbReference type="EMBL" id="CBI00029.1"/>
    </source>
</evidence>
<evidence type="ECO:0000256" key="1">
    <source>
        <dbReference type="SAM" id="MobiDB-lite"/>
    </source>
</evidence>
<organism evidence="2">
    <name type="scientific">mine drainage metagenome</name>
    <dbReference type="NCBI Taxonomy" id="410659"/>
    <lineage>
        <taxon>unclassified sequences</taxon>
        <taxon>metagenomes</taxon>
        <taxon>ecological metagenomes</taxon>
    </lineage>
</organism>
<dbReference type="EMBL" id="CABN01000083">
    <property type="protein sequence ID" value="CBI00029.1"/>
    <property type="molecule type" value="Genomic_DNA"/>
</dbReference>